<evidence type="ECO:0008006" key="3">
    <source>
        <dbReference type="Google" id="ProtNLM"/>
    </source>
</evidence>
<comment type="caution">
    <text evidence="1">The sequence shown here is derived from an EMBL/GenBank/DDBJ whole genome shotgun (WGS) entry which is preliminary data.</text>
</comment>
<accession>A0A840C0Q5</accession>
<dbReference type="AlphaFoldDB" id="A0A840C0Q5"/>
<dbReference type="EMBL" id="JACIEN010000006">
    <property type="protein sequence ID" value="MBB4019074.1"/>
    <property type="molecule type" value="Genomic_DNA"/>
</dbReference>
<sequence>MRHVLMSGWTPIFIACGPLAHAGKTLSARLFLEFCRANGPPPLAFDLNPHDAELTATTNGAAEIVNLSTTAGQMRLFEGMLQAGPEARIVDLWHGSYEPFLDLMEQMDFASEAALRDFRLVLLLHGSSLEELDVHAAQLRARINPAETIVVLNEHICEAAGSAFARFEHCLAIPPLAPSILRRLERMRLGLVEGTDAEHGLPSMVARSCLRDWLTQVFAQFHCIELRHRLGATTFNPG</sequence>
<evidence type="ECO:0000313" key="1">
    <source>
        <dbReference type="EMBL" id="MBB4019074.1"/>
    </source>
</evidence>
<proteinExistence type="predicted"/>
<dbReference type="PROSITE" id="PS51257">
    <property type="entry name" value="PROKAR_LIPOPROTEIN"/>
    <property type="match status" value="1"/>
</dbReference>
<evidence type="ECO:0000313" key="2">
    <source>
        <dbReference type="Proteomes" id="UP000577362"/>
    </source>
</evidence>
<organism evidence="1 2">
    <name type="scientific">Chelatococcus caeni</name>
    <dbReference type="NCBI Taxonomy" id="1348468"/>
    <lineage>
        <taxon>Bacteria</taxon>
        <taxon>Pseudomonadati</taxon>
        <taxon>Pseudomonadota</taxon>
        <taxon>Alphaproteobacteria</taxon>
        <taxon>Hyphomicrobiales</taxon>
        <taxon>Chelatococcaceae</taxon>
        <taxon>Chelatococcus</taxon>
    </lineage>
</organism>
<protein>
    <recommendedName>
        <fullName evidence="3">CobQ/CobB/MinD/ParA nucleotide binding domain-containing protein</fullName>
    </recommendedName>
</protein>
<keyword evidence="2" id="KW-1185">Reference proteome</keyword>
<dbReference type="Proteomes" id="UP000577362">
    <property type="component" value="Unassembled WGS sequence"/>
</dbReference>
<name>A0A840C0Q5_9HYPH</name>
<reference evidence="1 2" key="1">
    <citation type="submission" date="2020-08" db="EMBL/GenBank/DDBJ databases">
        <title>Genomic Encyclopedia of Type Strains, Phase IV (KMG-IV): sequencing the most valuable type-strain genomes for metagenomic binning, comparative biology and taxonomic classification.</title>
        <authorList>
            <person name="Goeker M."/>
        </authorList>
    </citation>
    <scope>NUCLEOTIDE SEQUENCE [LARGE SCALE GENOMIC DNA]</scope>
    <source>
        <strain evidence="1 2">DSM 103737</strain>
    </source>
</reference>
<gene>
    <name evidence="1" type="ORF">GGR16_004121</name>
</gene>
<dbReference type="RefSeq" id="WP_183317813.1">
    <property type="nucleotide sequence ID" value="NZ_JACIEN010000006.1"/>
</dbReference>